<dbReference type="InterPro" id="IPR053008">
    <property type="entry name" value="Phomopsin_biosynth_assoc"/>
</dbReference>
<dbReference type="InParanoid" id="A0A2T3BFB6"/>
<accession>A0A2T3BFB6</accession>
<dbReference type="Proteomes" id="UP000241818">
    <property type="component" value="Unassembled WGS sequence"/>
</dbReference>
<dbReference type="OrthoDB" id="3501153at2759"/>
<reference evidence="2 3" key="1">
    <citation type="journal article" date="2018" name="New Phytol.">
        <title>Comparative genomics and transcriptomics depict ericoid mycorrhizal fungi as versatile saprotrophs and plant mutualists.</title>
        <authorList>
            <person name="Martino E."/>
            <person name="Morin E."/>
            <person name="Grelet G.A."/>
            <person name="Kuo A."/>
            <person name="Kohler A."/>
            <person name="Daghino S."/>
            <person name="Barry K.W."/>
            <person name="Cichocki N."/>
            <person name="Clum A."/>
            <person name="Dockter R.B."/>
            <person name="Hainaut M."/>
            <person name="Kuo R.C."/>
            <person name="LaButti K."/>
            <person name="Lindahl B.D."/>
            <person name="Lindquist E.A."/>
            <person name="Lipzen A."/>
            <person name="Khouja H.R."/>
            <person name="Magnuson J."/>
            <person name="Murat C."/>
            <person name="Ohm R.A."/>
            <person name="Singer S.W."/>
            <person name="Spatafora J.W."/>
            <person name="Wang M."/>
            <person name="Veneault-Fourrey C."/>
            <person name="Henrissat B."/>
            <person name="Grigoriev I.V."/>
            <person name="Martin F.M."/>
            <person name="Perotto S."/>
        </authorList>
    </citation>
    <scope>NUCLEOTIDE SEQUENCE [LARGE SCALE GENOMIC DNA]</scope>
    <source>
        <strain evidence="2 3">ATCC 22711</strain>
    </source>
</reference>
<dbReference type="PANTHER" id="PTHR35896">
    <property type="entry name" value="IG-LIKE DOMAIN-CONTAINING PROTEIN"/>
    <property type="match status" value="1"/>
</dbReference>
<dbReference type="AlphaFoldDB" id="A0A2T3BFB6"/>
<organism evidence="2 3">
    <name type="scientific">Amorphotheca resinae ATCC 22711</name>
    <dbReference type="NCBI Taxonomy" id="857342"/>
    <lineage>
        <taxon>Eukaryota</taxon>
        <taxon>Fungi</taxon>
        <taxon>Dikarya</taxon>
        <taxon>Ascomycota</taxon>
        <taxon>Pezizomycotina</taxon>
        <taxon>Leotiomycetes</taxon>
        <taxon>Helotiales</taxon>
        <taxon>Amorphothecaceae</taxon>
        <taxon>Amorphotheca</taxon>
    </lineage>
</organism>
<dbReference type="RefSeq" id="XP_024725594.1">
    <property type="nucleotide sequence ID" value="XM_024861512.1"/>
</dbReference>
<dbReference type="PANTHER" id="PTHR35896:SF3">
    <property type="entry name" value="MAJOR FACILITATOR SUPERFAMILY TRANSPORTER"/>
    <property type="match status" value="1"/>
</dbReference>
<proteinExistence type="predicted"/>
<keyword evidence="1" id="KW-1133">Transmembrane helix</keyword>
<name>A0A2T3BFB6_AMORE</name>
<sequence>MDHVKWFKKTVAANQSDTQKSDEAAYSHLLQSSDDDSTFENEKGIVEQAQTAKARRLNRFFVLFSKSVLIIFALWGVFNIGRYSVRAIWPKKPVSCSCGGTTVVEAKARGCIFTPLAIAWLPPQCLDMELADEFDQIGPEGGWPYYADLNGTIPLTREEVGAIADIPGGVFYTTQEWHIMHCMYTWRKHYRSKFTGVTIEQRSNGLKHIHHC</sequence>
<gene>
    <name evidence="2" type="ORF">M430DRAFT_113475</name>
</gene>
<feature type="non-terminal residue" evidence="2">
    <location>
        <position position="212"/>
    </location>
</feature>
<evidence type="ECO:0000256" key="1">
    <source>
        <dbReference type="SAM" id="Phobius"/>
    </source>
</evidence>
<keyword evidence="1" id="KW-0812">Transmembrane</keyword>
<evidence type="ECO:0000313" key="2">
    <source>
        <dbReference type="EMBL" id="PSS28069.1"/>
    </source>
</evidence>
<keyword evidence="3" id="KW-1185">Reference proteome</keyword>
<dbReference type="GeneID" id="36569593"/>
<keyword evidence="1" id="KW-0472">Membrane</keyword>
<evidence type="ECO:0000313" key="3">
    <source>
        <dbReference type="Proteomes" id="UP000241818"/>
    </source>
</evidence>
<dbReference type="EMBL" id="KZ679006">
    <property type="protein sequence ID" value="PSS28069.1"/>
    <property type="molecule type" value="Genomic_DNA"/>
</dbReference>
<feature type="transmembrane region" description="Helical" evidence="1">
    <location>
        <begin position="60"/>
        <end position="78"/>
    </location>
</feature>
<protein>
    <submittedName>
        <fullName evidence="2">Uncharacterized protein</fullName>
    </submittedName>
</protein>